<comment type="caution">
    <text evidence="2">The sequence shown here is derived from an EMBL/GenBank/DDBJ whole genome shotgun (WGS) entry which is preliminary data.</text>
</comment>
<dbReference type="SUPFAM" id="SSF46785">
    <property type="entry name" value="Winged helix' DNA-binding domain"/>
    <property type="match status" value="1"/>
</dbReference>
<gene>
    <name evidence="2" type="ORF">ACFSBX_06045</name>
</gene>
<protein>
    <submittedName>
        <fullName evidence="2">Metal-dependent transcriptional regulator</fullName>
    </submittedName>
</protein>
<accession>A0ABD6CMX9</accession>
<dbReference type="InterPro" id="IPR050536">
    <property type="entry name" value="DtxR_MntR_Metal-Reg"/>
</dbReference>
<evidence type="ECO:0000259" key="1">
    <source>
        <dbReference type="PROSITE" id="PS50944"/>
    </source>
</evidence>
<reference evidence="2 3" key="1">
    <citation type="journal article" date="2019" name="Int. J. Syst. Evol. Microbiol.">
        <title>The Global Catalogue of Microorganisms (GCM) 10K type strain sequencing project: providing services to taxonomists for standard genome sequencing and annotation.</title>
        <authorList>
            <consortium name="The Broad Institute Genomics Platform"/>
            <consortium name="The Broad Institute Genome Sequencing Center for Infectious Disease"/>
            <person name="Wu L."/>
            <person name="Ma J."/>
        </authorList>
    </citation>
    <scope>NUCLEOTIDE SEQUENCE [LARGE SCALE GENOMIC DNA]</scope>
    <source>
        <strain evidence="2 3">CGMCC 1.12121</strain>
    </source>
</reference>
<dbReference type="EMBL" id="JBHUDK010000005">
    <property type="protein sequence ID" value="MFD1598515.1"/>
    <property type="molecule type" value="Genomic_DNA"/>
</dbReference>
<dbReference type="Pfam" id="PF01325">
    <property type="entry name" value="Fe_dep_repress"/>
    <property type="match status" value="1"/>
</dbReference>
<dbReference type="Proteomes" id="UP001597085">
    <property type="component" value="Unassembled WGS sequence"/>
</dbReference>
<dbReference type="InterPro" id="IPR022687">
    <property type="entry name" value="HTH_DTXR"/>
</dbReference>
<dbReference type="Gene3D" id="1.10.10.10">
    <property type="entry name" value="Winged helix-like DNA-binding domain superfamily/Winged helix DNA-binding domain"/>
    <property type="match status" value="1"/>
</dbReference>
<feature type="domain" description="HTH dtxR-type" evidence="1">
    <location>
        <begin position="27"/>
        <end position="82"/>
    </location>
</feature>
<dbReference type="PANTHER" id="PTHR33238:SF7">
    <property type="entry name" value="IRON-DEPENDENT TRANSCRIPTIONAL REGULATOR"/>
    <property type="match status" value="1"/>
</dbReference>
<dbReference type="InterPro" id="IPR022689">
    <property type="entry name" value="Iron_dep_repressor"/>
</dbReference>
<organism evidence="2 3">
    <name type="scientific">Halobellus rarus</name>
    <dbReference type="NCBI Taxonomy" id="1126237"/>
    <lineage>
        <taxon>Archaea</taxon>
        <taxon>Methanobacteriati</taxon>
        <taxon>Methanobacteriota</taxon>
        <taxon>Stenosarchaea group</taxon>
        <taxon>Halobacteria</taxon>
        <taxon>Halobacteriales</taxon>
        <taxon>Haloferacaceae</taxon>
        <taxon>Halobellus</taxon>
    </lineage>
</organism>
<dbReference type="InterPro" id="IPR036390">
    <property type="entry name" value="WH_DNA-bd_sf"/>
</dbReference>
<proteinExistence type="predicted"/>
<keyword evidence="3" id="KW-1185">Reference proteome</keyword>
<dbReference type="RefSeq" id="WP_256419750.1">
    <property type="nucleotide sequence ID" value="NZ_JANHDI010000001.1"/>
</dbReference>
<dbReference type="InterPro" id="IPR036388">
    <property type="entry name" value="WH-like_DNA-bd_sf"/>
</dbReference>
<dbReference type="AlphaFoldDB" id="A0ABD6CMX9"/>
<evidence type="ECO:0000313" key="2">
    <source>
        <dbReference type="EMBL" id="MFD1598515.1"/>
    </source>
</evidence>
<dbReference type="PROSITE" id="PS50944">
    <property type="entry name" value="HTH_DTXR"/>
    <property type="match status" value="1"/>
</dbReference>
<sequence length="160" mass="17354">MAATKSTVTRCECSHPGDCVSRRAGRYLTVVYRLLSDGPDRVGTGEVSARLDVSPASATEMFDRLATDALVDYEKHDGVRLTHRGTEVARELAWRQCAVRAFFATELDLEFDAETSYRFGYVLPASGVETLCELTDHGPVDCAGVGPSSPRKCLYGASAN</sequence>
<evidence type="ECO:0000313" key="3">
    <source>
        <dbReference type="Proteomes" id="UP001597085"/>
    </source>
</evidence>
<dbReference type="PANTHER" id="PTHR33238">
    <property type="entry name" value="IRON (METAL) DEPENDENT REPRESSOR, DTXR FAMILY"/>
    <property type="match status" value="1"/>
</dbReference>
<name>A0ABD6CMX9_9EURY</name>
<dbReference type="SMART" id="SM00529">
    <property type="entry name" value="HTH_DTXR"/>
    <property type="match status" value="1"/>
</dbReference>